<protein>
    <submittedName>
        <fullName evidence="2">Helix-turn-helix domain-containing protein</fullName>
    </submittedName>
</protein>
<evidence type="ECO:0000313" key="2">
    <source>
        <dbReference type="EMBL" id="MBC5682058.1"/>
    </source>
</evidence>
<dbReference type="EMBL" id="JACOPE010000001">
    <property type="protein sequence ID" value="MBC5682058.1"/>
    <property type="molecule type" value="Genomic_DNA"/>
</dbReference>
<accession>A0ABR7G3N7</accession>
<organism evidence="2 3">
    <name type="scientific">Ruminococcus hominis</name>
    <dbReference type="NCBI Taxonomy" id="2763065"/>
    <lineage>
        <taxon>Bacteria</taxon>
        <taxon>Bacillati</taxon>
        <taxon>Bacillota</taxon>
        <taxon>Clostridia</taxon>
        <taxon>Eubacteriales</taxon>
        <taxon>Oscillospiraceae</taxon>
        <taxon>Ruminococcus</taxon>
    </lineage>
</organism>
<dbReference type="Proteomes" id="UP000631576">
    <property type="component" value="Unassembled WGS sequence"/>
</dbReference>
<evidence type="ECO:0000313" key="3">
    <source>
        <dbReference type="Proteomes" id="UP000631576"/>
    </source>
</evidence>
<proteinExistence type="predicted"/>
<name>A0ABR7G3N7_9FIRM</name>
<sequence>MAYLENIINRLESTLKIHVHGTYHARAEIDSVLFWNSKQSHAPHPGGNILYLCDAAHFQGAPIDEYILIVNYPDCELPASCLCIPQKIALDEVFNQIQTVILEHHLLKQKEEELFQTLQHNSGLQGITNIAYMHLHNPITVCDTSFSILAASPQVTNDNNLEEKDGRFFVRDSKLQNMLDTKLVKKIYSTTVPFITYIEDYPFKWVFQSIRIQHSVVGYVCIRETQKDFVEEDLDYINMFCHVIAIEMQREMSFQTNTRLNYEYFLTELLEGHFSQKEYIVNNMVQLGHQPGKYYFLLIIDEAPTNHNSGIQLKNLYQQILTILPNSMAVFFYGKLTVFLPCDSYRPFSEKTLTKFYAFLQFHQLYAYVSFPYENITESHIYYKQAAFLSSFYSEHTLIPEDYIVYYRNHFLQHTFSLCKDFTTLKSTIHPDIYKIIRHDQEQNTDYANTLRTYLMNGRNAVRTANELHIHKSTFFYRLNKMEELFDLDMIREETMVAYEYSFILMDYLEKSKL</sequence>
<evidence type="ECO:0000259" key="1">
    <source>
        <dbReference type="Pfam" id="PF13556"/>
    </source>
</evidence>
<reference evidence="2 3" key="1">
    <citation type="submission" date="2020-08" db="EMBL/GenBank/DDBJ databases">
        <title>Genome public.</title>
        <authorList>
            <person name="Liu C."/>
            <person name="Sun Q."/>
        </authorList>
    </citation>
    <scope>NUCLEOTIDE SEQUENCE [LARGE SCALE GENOMIC DNA]</scope>
    <source>
        <strain evidence="2 3">NSJ-13</strain>
    </source>
</reference>
<gene>
    <name evidence="2" type="ORF">H8S40_00370</name>
</gene>
<keyword evidence="3" id="KW-1185">Reference proteome</keyword>
<dbReference type="InterPro" id="IPR025736">
    <property type="entry name" value="PucR_C-HTH_dom"/>
</dbReference>
<dbReference type="Pfam" id="PF13556">
    <property type="entry name" value="HTH_30"/>
    <property type="match status" value="1"/>
</dbReference>
<dbReference type="RefSeq" id="WP_186864277.1">
    <property type="nucleotide sequence ID" value="NZ_JACOPE010000001.1"/>
</dbReference>
<feature type="domain" description="PucR C-terminal helix-turn-helix" evidence="1">
    <location>
        <begin position="448"/>
        <end position="500"/>
    </location>
</feature>
<comment type="caution">
    <text evidence="2">The sequence shown here is derived from an EMBL/GenBank/DDBJ whole genome shotgun (WGS) entry which is preliminary data.</text>
</comment>
<dbReference type="PANTHER" id="PTHR33744">
    <property type="entry name" value="CARBOHYDRATE DIACID REGULATOR"/>
    <property type="match status" value="1"/>
</dbReference>
<dbReference type="Gene3D" id="1.10.10.2840">
    <property type="entry name" value="PucR C-terminal helix-turn-helix domain"/>
    <property type="match status" value="1"/>
</dbReference>
<dbReference type="InterPro" id="IPR042070">
    <property type="entry name" value="PucR_C-HTH_sf"/>
</dbReference>
<dbReference type="InterPro" id="IPR051448">
    <property type="entry name" value="CdaR-like_regulators"/>
</dbReference>